<organism evidence="1 2">
    <name type="scientific">Vermiconidia calcicola</name>
    <dbReference type="NCBI Taxonomy" id="1690605"/>
    <lineage>
        <taxon>Eukaryota</taxon>
        <taxon>Fungi</taxon>
        <taxon>Dikarya</taxon>
        <taxon>Ascomycota</taxon>
        <taxon>Pezizomycotina</taxon>
        <taxon>Dothideomycetes</taxon>
        <taxon>Dothideomycetidae</taxon>
        <taxon>Mycosphaerellales</taxon>
        <taxon>Extremaceae</taxon>
        <taxon>Vermiconidia</taxon>
    </lineage>
</organism>
<evidence type="ECO:0000313" key="2">
    <source>
        <dbReference type="Proteomes" id="UP001281147"/>
    </source>
</evidence>
<accession>A0ACC3N3D5</accession>
<gene>
    <name evidence="1" type="ORF">LTR37_011033</name>
</gene>
<evidence type="ECO:0000313" key="1">
    <source>
        <dbReference type="EMBL" id="KAK3709295.1"/>
    </source>
</evidence>
<protein>
    <submittedName>
        <fullName evidence="1">Uncharacterized protein</fullName>
    </submittedName>
</protein>
<sequence>MNYSNMIEEKSLKKGFIIATLISTVIGTFTTAMTLQDRISEKRNKAKQKNLDEGQDKEIKKLREEIKKHHSGDDQQESRSVTRSKSQNGRRRRRSMDYDEDDEDFGRSAERSKRMIQQEYDENYMRLGQRYAQGDVITQNKLQAQIITLQQTVIDVLQDALMNGRSLSRADVHRLITAQEIARDGSLSALRGQYDRLLPELQDKPRLRIEAAPTSAPIQGQLTLPTPYQDVYAPPRRVQSIAVPPSAEQLFCRYSIDLQSTRNSLSVNFTPTGTHRCPACDVRIPVSTQDVWAFEVRTPLRDAVELREYEMDARLVVKSHTPYGDFACILCAYERDTDCILRSTDGLIEHLGRIHTSEEFERERDMHRI</sequence>
<dbReference type="Proteomes" id="UP001281147">
    <property type="component" value="Unassembled WGS sequence"/>
</dbReference>
<comment type="caution">
    <text evidence="1">The sequence shown here is derived from an EMBL/GenBank/DDBJ whole genome shotgun (WGS) entry which is preliminary data.</text>
</comment>
<proteinExistence type="predicted"/>
<dbReference type="EMBL" id="JAUTXU010000094">
    <property type="protein sequence ID" value="KAK3709295.1"/>
    <property type="molecule type" value="Genomic_DNA"/>
</dbReference>
<name>A0ACC3N3D5_9PEZI</name>
<keyword evidence="2" id="KW-1185">Reference proteome</keyword>
<reference evidence="1" key="1">
    <citation type="submission" date="2023-07" db="EMBL/GenBank/DDBJ databases">
        <title>Black Yeasts Isolated from many extreme environments.</title>
        <authorList>
            <person name="Coleine C."/>
            <person name="Stajich J.E."/>
            <person name="Selbmann L."/>
        </authorList>
    </citation>
    <scope>NUCLEOTIDE SEQUENCE</scope>
    <source>
        <strain evidence="1">CCFEE 5714</strain>
    </source>
</reference>